<dbReference type="AlphaFoldDB" id="A0A9D1FDV5"/>
<gene>
    <name evidence="1" type="ORF">IAC18_05965</name>
</gene>
<dbReference type="Gene3D" id="2.60.320.10">
    <property type="entry name" value="N-utilization substance G protein NusG, insert domain"/>
    <property type="match status" value="1"/>
</dbReference>
<dbReference type="Proteomes" id="UP000824001">
    <property type="component" value="Unassembled WGS sequence"/>
</dbReference>
<organism evidence="1 2">
    <name type="scientific">Candidatus Scatomorpha merdipullorum</name>
    <dbReference type="NCBI Taxonomy" id="2840927"/>
    <lineage>
        <taxon>Bacteria</taxon>
        <taxon>Bacillati</taxon>
        <taxon>Bacillota</taxon>
        <taxon>Clostridia</taxon>
        <taxon>Eubacteriales</taxon>
        <taxon>Candidatus Scatomorpha</taxon>
    </lineage>
</organism>
<name>A0A9D1FDV5_9FIRM</name>
<protein>
    <submittedName>
        <fullName evidence="1">NusG domain II-containing protein</fullName>
    </submittedName>
</protein>
<reference evidence="1" key="1">
    <citation type="submission" date="2020-10" db="EMBL/GenBank/DDBJ databases">
        <authorList>
            <person name="Gilroy R."/>
        </authorList>
    </citation>
    <scope>NUCLEOTIDE SEQUENCE</scope>
    <source>
        <strain evidence="1">ChiHjej10B9-9673</strain>
    </source>
</reference>
<evidence type="ECO:0000313" key="1">
    <source>
        <dbReference type="EMBL" id="HIS67093.1"/>
    </source>
</evidence>
<dbReference type="CDD" id="cd09846">
    <property type="entry name" value="DUF1312"/>
    <property type="match status" value="1"/>
</dbReference>
<dbReference type="Pfam" id="PF07009">
    <property type="entry name" value="NusG_II"/>
    <property type="match status" value="1"/>
</dbReference>
<accession>A0A9D1FDV5</accession>
<dbReference type="InterPro" id="IPR038690">
    <property type="entry name" value="NusG_2_sf"/>
</dbReference>
<reference evidence="1" key="2">
    <citation type="journal article" date="2021" name="PeerJ">
        <title>Extensive microbial diversity within the chicken gut microbiome revealed by metagenomics and culture.</title>
        <authorList>
            <person name="Gilroy R."/>
            <person name="Ravi A."/>
            <person name="Getino M."/>
            <person name="Pursley I."/>
            <person name="Horton D.L."/>
            <person name="Alikhan N.F."/>
            <person name="Baker D."/>
            <person name="Gharbi K."/>
            <person name="Hall N."/>
            <person name="Watson M."/>
            <person name="Adriaenssens E.M."/>
            <person name="Foster-Nyarko E."/>
            <person name="Jarju S."/>
            <person name="Secka A."/>
            <person name="Antonio M."/>
            <person name="Oren A."/>
            <person name="Chaudhuri R.R."/>
            <person name="La Ragione R."/>
            <person name="Hildebrand F."/>
            <person name="Pallen M.J."/>
        </authorList>
    </citation>
    <scope>NUCLEOTIDE SEQUENCE</scope>
    <source>
        <strain evidence="1">ChiHjej10B9-9673</strain>
    </source>
</reference>
<proteinExistence type="predicted"/>
<comment type="caution">
    <text evidence="1">The sequence shown here is derived from an EMBL/GenBank/DDBJ whole genome shotgun (WGS) entry which is preliminary data.</text>
</comment>
<evidence type="ECO:0000313" key="2">
    <source>
        <dbReference type="Proteomes" id="UP000824001"/>
    </source>
</evidence>
<sequence length="82" mass="8924">ARIWLDGEITQEIDLTAVVIPYEFDITTELGTNRVRVEHGSIQVVSADCPDQVCVDMGPISGGYVPIACVPHELVIDIVSED</sequence>
<dbReference type="EMBL" id="DVJK01000164">
    <property type="protein sequence ID" value="HIS67093.1"/>
    <property type="molecule type" value="Genomic_DNA"/>
</dbReference>
<feature type="non-terminal residue" evidence="1">
    <location>
        <position position="1"/>
    </location>
</feature>